<gene>
    <name evidence="4" type="primary">surE</name>
    <name evidence="6" type="ORF">NDI56_10680</name>
</gene>
<accession>A0ABU2FC72</accession>
<dbReference type="PANTHER" id="PTHR30457:SF0">
    <property type="entry name" value="PHOSPHATASE, PUTATIVE (AFU_ORTHOLOGUE AFUA_4G01070)-RELATED"/>
    <property type="match status" value="1"/>
</dbReference>
<keyword evidence="4" id="KW-0547">Nucleotide-binding</keyword>
<dbReference type="HAMAP" id="MF_00060">
    <property type="entry name" value="SurE"/>
    <property type="match status" value="1"/>
</dbReference>
<comment type="catalytic activity">
    <reaction evidence="4">
        <text>a ribonucleoside 5'-phosphate + H2O = a ribonucleoside + phosphate</text>
        <dbReference type="Rhea" id="RHEA:12484"/>
        <dbReference type="ChEBI" id="CHEBI:15377"/>
        <dbReference type="ChEBI" id="CHEBI:18254"/>
        <dbReference type="ChEBI" id="CHEBI:43474"/>
        <dbReference type="ChEBI" id="CHEBI:58043"/>
        <dbReference type="EC" id="3.1.3.5"/>
    </reaction>
</comment>
<evidence type="ECO:0000256" key="4">
    <source>
        <dbReference type="HAMAP-Rule" id="MF_00060"/>
    </source>
</evidence>
<keyword evidence="7" id="KW-1185">Reference proteome</keyword>
<protein>
    <recommendedName>
        <fullName evidence="4">5'-nucleotidase SurE</fullName>
        <ecNumber evidence="4">3.1.3.5</ecNumber>
    </recommendedName>
    <alternativeName>
        <fullName evidence="4">Nucleoside 5'-monophosphate phosphohydrolase</fullName>
    </alternativeName>
</protein>
<dbReference type="SUPFAM" id="SSF64167">
    <property type="entry name" value="SurE-like"/>
    <property type="match status" value="1"/>
</dbReference>
<organism evidence="6 7">
    <name type="scientific">Haloarcula saliterrae</name>
    <dbReference type="NCBI Taxonomy" id="2950534"/>
    <lineage>
        <taxon>Archaea</taxon>
        <taxon>Methanobacteriati</taxon>
        <taxon>Methanobacteriota</taxon>
        <taxon>Stenosarchaea group</taxon>
        <taxon>Halobacteria</taxon>
        <taxon>Halobacteriales</taxon>
        <taxon>Haloarculaceae</taxon>
        <taxon>Haloarcula</taxon>
    </lineage>
</organism>
<evidence type="ECO:0000256" key="1">
    <source>
        <dbReference type="ARBA" id="ARBA00011062"/>
    </source>
</evidence>
<feature type="binding site" evidence="4">
    <location>
        <position position="11"/>
    </location>
    <ligand>
        <name>a divalent metal cation</name>
        <dbReference type="ChEBI" id="CHEBI:60240"/>
    </ligand>
</feature>
<evidence type="ECO:0000256" key="2">
    <source>
        <dbReference type="ARBA" id="ARBA00022723"/>
    </source>
</evidence>
<feature type="domain" description="Survival protein SurE-like phosphatase/nucleotidase" evidence="5">
    <location>
        <begin position="6"/>
        <end position="178"/>
    </location>
</feature>
<feature type="binding site" evidence="4">
    <location>
        <position position="90"/>
    </location>
    <ligand>
        <name>a divalent metal cation</name>
        <dbReference type="ChEBI" id="CHEBI:60240"/>
    </ligand>
</feature>
<feature type="binding site" evidence="4">
    <location>
        <position position="12"/>
    </location>
    <ligand>
        <name>a divalent metal cation</name>
        <dbReference type="ChEBI" id="CHEBI:60240"/>
    </ligand>
</feature>
<evidence type="ECO:0000256" key="3">
    <source>
        <dbReference type="ARBA" id="ARBA00022801"/>
    </source>
</evidence>
<dbReference type="PANTHER" id="PTHR30457">
    <property type="entry name" value="5'-NUCLEOTIDASE SURE"/>
    <property type="match status" value="1"/>
</dbReference>
<dbReference type="InterPro" id="IPR030048">
    <property type="entry name" value="SurE"/>
</dbReference>
<proteinExistence type="inferred from homology"/>
<dbReference type="EC" id="3.1.3.5" evidence="4"/>
<comment type="caution">
    <text evidence="6">The sequence shown here is derived from an EMBL/GenBank/DDBJ whole genome shotgun (WGS) entry which is preliminary data.</text>
</comment>
<comment type="similarity">
    <text evidence="1 4">Belongs to the SurE nucleotidase family.</text>
</comment>
<evidence type="ECO:0000313" key="7">
    <source>
        <dbReference type="Proteomes" id="UP001259659"/>
    </source>
</evidence>
<comment type="function">
    <text evidence="4">Nucleotidase that shows phosphatase activity on nucleoside 5'-monophosphates.</text>
</comment>
<keyword evidence="4" id="KW-0963">Cytoplasm</keyword>
<dbReference type="RefSeq" id="WP_310919511.1">
    <property type="nucleotide sequence ID" value="NZ_JAMQON010000002.1"/>
</dbReference>
<keyword evidence="2 4" id="KW-0479">Metal-binding</keyword>
<dbReference type="Gene3D" id="3.40.1210.10">
    <property type="entry name" value="Survival protein SurE-like phosphatase/nucleotidase"/>
    <property type="match status" value="1"/>
</dbReference>
<name>A0ABU2FC72_9EURY</name>
<feature type="binding site" evidence="4">
    <location>
        <position position="42"/>
    </location>
    <ligand>
        <name>a divalent metal cation</name>
        <dbReference type="ChEBI" id="CHEBI:60240"/>
    </ligand>
</feature>
<reference evidence="6 7" key="1">
    <citation type="submission" date="2022-06" db="EMBL/GenBank/DDBJ databases">
        <title>Haloarcula sp. a new haloarchaeum isolate from saline soil.</title>
        <authorList>
            <person name="Strakova D."/>
            <person name="Galisteo C."/>
            <person name="Sanchez-Porro C."/>
            <person name="Ventosa A."/>
        </authorList>
    </citation>
    <scope>NUCLEOTIDE SEQUENCE [LARGE SCALE GENOMIC DNA]</scope>
    <source>
        <strain evidence="6 7">S1CR25-12</strain>
    </source>
</reference>
<sequence length="294" mass="31534">MKEPRVLLTNDDGIDAPGLASCYEELTAFADVTVVAPMENQSGVGRTRSHRTARESHPWGYALDGTPADCVAYGLRGLDEPFDLVVSGCNHGPNAGNYVVGRSGTVGACVEAGFLGTPGVAVSAYHCEDFFVHPADDYDFDRPARVMSEVVVRALSGDIFDTADFLNLNVPVDVADPEMVLTEPYHDYDLQVEHETETAVDEQANQGTVGDIALRDVVWPDTAGWENPFESDTDLAERYPEGSDRRAIINGAVSLSPLTAPAVGVQSGALDGLVGEFNESEAARERAARADDRE</sequence>
<keyword evidence="3 4" id="KW-0378">Hydrolase</keyword>
<comment type="subcellular location">
    <subcellularLocation>
        <location evidence="4">Cytoplasm</location>
    </subcellularLocation>
</comment>
<dbReference type="InterPro" id="IPR002828">
    <property type="entry name" value="SurE-like_Pase/nucleotidase"/>
</dbReference>
<dbReference type="Proteomes" id="UP001259659">
    <property type="component" value="Unassembled WGS sequence"/>
</dbReference>
<dbReference type="InterPro" id="IPR036523">
    <property type="entry name" value="SurE-like_sf"/>
</dbReference>
<dbReference type="Pfam" id="PF01975">
    <property type="entry name" value="SurE"/>
    <property type="match status" value="1"/>
</dbReference>
<evidence type="ECO:0000259" key="5">
    <source>
        <dbReference type="Pfam" id="PF01975"/>
    </source>
</evidence>
<dbReference type="EMBL" id="JAMQON010000002">
    <property type="protein sequence ID" value="MDS0259857.1"/>
    <property type="molecule type" value="Genomic_DNA"/>
</dbReference>
<comment type="cofactor">
    <cofactor evidence="4">
        <name>a divalent metal cation</name>
        <dbReference type="ChEBI" id="CHEBI:60240"/>
    </cofactor>
    <text evidence="4">Binds 1 divalent metal cation per subunit.</text>
</comment>
<evidence type="ECO:0000313" key="6">
    <source>
        <dbReference type="EMBL" id="MDS0259857.1"/>
    </source>
</evidence>